<dbReference type="InterPro" id="IPR004518">
    <property type="entry name" value="MazG-like_dom"/>
</dbReference>
<comment type="caution">
    <text evidence="2">The sequence shown here is derived from an EMBL/GenBank/DDBJ whole genome shotgun (WGS) entry which is preliminary data.</text>
</comment>
<evidence type="ECO:0000313" key="3">
    <source>
        <dbReference type="Proteomes" id="UP000700732"/>
    </source>
</evidence>
<dbReference type="Gene3D" id="1.10.287.1080">
    <property type="entry name" value="MazG-like"/>
    <property type="match status" value="2"/>
</dbReference>
<organism evidence="2 3">
    <name type="scientific">Spirosoma utsteinense</name>
    <dbReference type="NCBI Taxonomy" id="2585773"/>
    <lineage>
        <taxon>Bacteria</taxon>
        <taxon>Pseudomonadati</taxon>
        <taxon>Bacteroidota</taxon>
        <taxon>Cytophagia</taxon>
        <taxon>Cytophagales</taxon>
        <taxon>Cytophagaceae</taxon>
        <taxon>Spirosoma</taxon>
    </lineage>
</organism>
<feature type="domain" description="NTP pyrophosphohydrolase MazG-like" evidence="1">
    <location>
        <begin position="37"/>
        <end position="114"/>
    </location>
</feature>
<evidence type="ECO:0000259" key="1">
    <source>
        <dbReference type="Pfam" id="PF03819"/>
    </source>
</evidence>
<dbReference type="PANTHER" id="PTHR30522">
    <property type="entry name" value="NUCLEOSIDE TRIPHOSPHATE PYROPHOSPHOHYDROLASE"/>
    <property type="match status" value="1"/>
</dbReference>
<dbReference type="NCBIfam" id="TIGR00444">
    <property type="entry name" value="mazG"/>
    <property type="match status" value="1"/>
</dbReference>
<accession>A0ABR6W078</accession>
<dbReference type="Proteomes" id="UP000700732">
    <property type="component" value="Unassembled WGS sequence"/>
</dbReference>
<dbReference type="PANTHER" id="PTHR30522:SF0">
    <property type="entry name" value="NUCLEOSIDE TRIPHOSPHATE PYROPHOSPHOHYDROLASE"/>
    <property type="match status" value="1"/>
</dbReference>
<sequence>MTFTEMTPRRQAQLMAFDRLLTIMDELREQCPWDRKQTLESLRHLTIEETYELSDAIMEKDLTEIRKELGDIQLHLVFYAKIASEPAIDPSARFDMADVLNGVCDKLISRHPHIYGDANGDKVVADTEEKVKANWEQLKLKEGNKSVLGGVPGSLPALVKAMRIQEKARGAGFDWEEKQQVWEKVEEEMQEFKAEFNVDTGQPIDEQRAEGEFGDLLFSLVNYARFIDINPETALERTNKKFIKRFQYLEERAKANGKALADMTLAEMDIYWNEAKTV</sequence>
<name>A0ABR6W078_9BACT</name>
<dbReference type="RefSeq" id="WP_186735629.1">
    <property type="nucleotide sequence ID" value="NZ_VFIA01000002.1"/>
</dbReference>
<dbReference type="CDD" id="cd11528">
    <property type="entry name" value="NTP-PPase_MazG_Nterm"/>
    <property type="match status" value="1"/>
</dbReference>
<dbReference type="SUPFAM" id="SSF101386">
    <property type="entry name" value="all-alpha NTP pyrophosphatases"/>
    <property type="match status" value="2"/>
</dbReference>
<keyword evidence="3" id="KW-1185">Reference proteome</keyword>
<dbReference type="InterPro" id="IPR048015">
    <property type="entry name" value="NTP-PPase_MazG-like_N"/>
</dbReference>
<dbReference type="EMBL" id="VFIA01000002">
    <property type="protein sequence ID" value="MBC3789983.1"/>
    <property type="molecule type" value="Genomic_DNA"/>
</dbReference>
<dbReference type="CDD" id="cd11529">
    <property type="entry name" value="NTP-PPase_MazG_Cterm"/>
    <property type="match status" value="1"/>
</dbReference>
<evidence type="ECO:0000313" key="2">
    <source>
        <dbReference type="EMBL" id="MBC3789983.1"/>
    </source>
</evidence>
<dbReference type="Pfam" id="PF03819">
    <property type="entry name" value="MazG"/>
    <property type="match status" value="1"/>
</dbReference>
<dbReference type="NCBIfam" id="NF007113">
    <property type="entry name" value="PRK09562.1"/>
    <property type="match status" value="1"/>
</dbReference>
<protein>
    <submittedName>
        <fullName evidence="2">XTP/dITP diphosphohydrolase</fullName>
    </submittedName>
</protein>
<dbReference type="InterPro" id="IPR048011">
    <property type="entry name" value="NTP-PPase_MazG-like_C"/>
</dbReference>
<reference evidence="2 3" key="1">
    <citation type="submission" date="2019-06" db="EMBL/GenBank/DDBJ databases">
        <title>Spirosoma utsteinense sp. nov. isolated from Antarctic ice-free soils.</title>
        <authorList>
            <person name="Tahon G."/>
        </authorList>
    </citation>
    <scope>NUCLEOTIDE SEQUENCE [LARGE SCALE GENOMIC DNA]</scope>
    <source>
        <strain evidence="2 3">LMG 31447</strain>
    </source>
</reference>
<gene>
    <name evidence="2" type="ORF">FH603_467</name>
</gene>
<dbReference type="InterPro" id="IPR011551">
    <property type="entry name" value="NTP_PyrPHydrolase_MazG"/>
</dbReference>
<proteinExistence type="predicted"/>